<evidence type="ECO:0000256" key="1">
    <source>
        <dbReference type="SAM" id="Phobius"/>
    </source>
</evidence>
<keyword evidence="1" id="KW-1133">Transmembrane helix</keyword>
<keyword evidence="1" id="KW-0472">Membrane</keyword>
<protein>
    <recommendedName>
        <fullName evidence="4">Integral membrane protein</fullName>
    </recommendedName>
</protein>
<evidence type="ECO:0000313" key="3">
    <source>
        <dbReference type="Proteomes" id="UP001501147"/>
    </source>
</evidence>
<keyword evidence="3" id="KW-1185">Reference proteome</keyword>
<sequence>MGDAVRVAGAGTGRTGAAGLVAVLAVVAVSGWFLYDRFGGRSQSRATITEACEGLVDPGALMRFAGGRKVGAEPPGDRVCLLSREVTFEGEERMDAFFSLWVVPSGDAEPGGRTFEFTARSVTVTATCAAPARSTGATALRVTAGTEFEAATRGEPGALPGLAREAALRAAARAGCETVLPPAPKL</sequence>
<evidence type="ECO:0000313" key="2">
    <source>
        <dbReference type="EMBL" id="GAA4759749.1"/>
    </source>
</evidence>
<dbReference type="Proteomes" id="UP001501147">
    <property type="component" value="Unassembled WGS sequence"/>
</dbReference>
<keyword evidence="1" id="KW-0812">Transmembrane</keyword>
<reference evidence="3" key="1">
    <citation type="journal article" date="2019" name="Int. J. Syst. Evol. Microbiol.">
        <title>The Global Catalogue of Microorganisms (GCM) 10K type strain sequencing project: providing services to taxonomists for standard genome sequencing and annotation.</title>
        <authorList>
            <consortium name="The Broad Institute Genomics Platform"/>
            <consortium name="The Broad Institute Genome Sequencing Center for Infectious Disease"/>
            <person name="Wu L."/>
            <person name="Ma J."/>
        </authorList>
    </citation>
    <scope>NUCLEOTIDE SEQUENCE [LARGE SCALE GENOMIC DNA]</scope>
    <source>
        <strain evidence="3">JCM 18324</strain>
    </source>
</reference>
<name>A0ABP8ZM64_9ACTN</name>
<dbReference type="EMBL" id="BAABJV010000001">
    <property type="protein sequence ID" value="GAA4759749.1"/>
    <property type="molecule type" value="Genomic_DNA"/>
</dbReference>
<feature type="transmembrane region" description="Helical" evidence="1">
    <location>
        <begin position="16"/>
        <end position="35"/>
    </location>
</feature>
<organism evidence="2 3">
    <name type="scientific">Streptomyces sanyensis</name>
    <dbReference type="NCBI Taxonomy" id="568869"/>
    <lineage>
        <taxon>Bacteria</taxon>
        <taxon>Bacillati</taxon>
        <taxon>Actinomycetota</taxon>
        <taxon>Actinomycetes</taxon>
        <taxon>Kitasatosporales</taxon>
        <taxon>Streptomycetaceae</taxon>
        <taxon>Streptomyces</taxon>
    </lineage>
</organism>
<accession>A0ABP8ZM64</accession>
<gene>
    <name evidence="2" type="ORF">GCM10023329_00820</name>
</gene>
<evidence type="ECO:0008006" key="4">
    <source>
        <dbReference type="Google" id="ProtNLM"/>
    </source>
</evidence>
<proteinExistence type="predicted"/>
<comment type="caution">
    <text evidence="2">The sequence shown here is derived from an EMBL/GenBank/DDBJ whole genome shotgun (WGS) entry which is preliminary data.</text>
</comment>